<feature type="compositionally biased region" description="Low complexity" evidence="1">
    <location>
        <begin position="1"/>
        <end position="72"/>
    </location>
</feature>
<gene>
    <name evidence="2" type="ORF">As57867_018895</name>
</gene>
<feature type="region of interest" description="Disordered" evidence="1">
    <location>
        <begin position="1"/>
        <end position="81"/>
    </location>
</feature>
<evidence type="ECO:0000313" key="2">
    <source>
        <dbReference type="EMBL" id="KAF0689602.1"/>
    </source>
</evidence>
<protein>
    <submittedName>
        <fullName evidence="2">Uncharacterized protein</fullName>
    </submittedName>
</protein>
<comment type="caution">
    <text evidence="2">The sequence shown here is derived from an EMBL/GenBank/DDBJ whole genome shotgun (WGS) entry which is preliminary data.</text>
</comment>
<accession>A0A6A4Y475</accession>
<organism evidence="2">
    <name type="scientific">Aphanomyces stellatus</name>
    <dbReference type="NCBI Taxonomy" id="120398"/>
    <lineage>
        <taxon>Eukaryota</taxon>
        <taxon>Sar</taxon>
        <taxon>Stramenopiles</taxon>
        <taxon>Oomycota</taxon>
        <taxon>Saprolegniomycetes</taxon>
        <taxon>Saprolegniales</taxon>
        <taxon>Verrucalvaceae</taxon>
        <taxon>Aphanomyces</taxon>
    </lineage>
</organism>
<name>A0A6A4Y475_9STRA</name>
<sequence>VTPTPSYATTTTAPTTTSTSTTTKSPTTTAASTTTTPTTTATSTTTKSPTTTATPTTTTISTKTPASTTAAPTKPPTPTLKPGCINVSVVGDATYCVTGPICGDEGNNCPKKGDFASQDCFRHLGSFNGDWCVAKSDAVCQKIKSGARGCVFSA</sequence>
<dbReference type="EMBL" id="VJMH01006428">
    <property type="protein sequence ID" value="KAF0689602.1"/>
    <property type="molecule type" value="Genomic_DNA"/>
</dbReference>
<dbReference type="AlphaFoldDB" id="A0A6A4Y475"/>
<feature type="non-terminal residue" evidence="2">
    <location>
        <position position="1"/>
    </location>
</feature>
<evidence type="ECO:0000256" key="1">
    <source>
        <dbReference type="SAM" id="MobiDB-lite"/>
    </source>
</evidence>
<proteinExistence type="predicted"/>
<dbReference type="OrthoDB" id="78011at2759"/>
<reference evidence="2" key="1">
    <citation type="submission" date="2019-06" db="EMBL/GenBank/DDBJ databases">
        <title>Genomics analysis of Aphanomyces spp. identifies a new class of oomycete effector associated with host adaptation.</title>
        <authorList>
            <person name="Gaulin E."/>
        </authorList>
    </citation>
    <scope>NUCLEOTIDE SEQUENCE</scope>
    <source>
        <strain evidence="2">CBS 578.67</strain>
    </source>
</reference>